<dbReference type="GO" id="GO:0008831">
    <property type="term" value="F:dTDP-4-dehydrorhamnose reductase activity"/>
    <property type="evidence" value="ECO:0007669"/>
    <property type="project" value="UniProtKB-EC"/>
</dbReference>
<gene>
    <name evidence="8" type="primary">rfbD</name>
    <name evidence="8" type="ORF">DF188_05960</name>
</gene>
<dbReference type="Proteomes" id="UP000245014">
    <property type="component" value="Unassembled WGS sequence"/>
</dbReference>
<keyword evidence="6" id="KW-0560">Oxidoreductase</keyword>
<dbReference type="SUPFAM" id="SSF51735">
    <property type="entry name" value="NAD(P)-binding Rossmann-fold domains"/>
    <property type="match status" value="1"/>
</dbReference>
<evidence type="ECO:0000313" key="8">
    <source>
        <dbReference type="EMBL" id="PWE21757.1"/>
    </source>
</evidence>
<dbReference type="GO" id="GO:0005829">
    <property type="term" value="C:cytosol"/>
    <property type="evidence" value="ECO:0007669"/>
    <property type="project" value="TreeGrafter"/>
</dbReference>
<dbReference type="CDD" id="cd05254">
    <property type="entry name" value="dTDP_HR_like_SDR_e"/>
    <property type="match status" value="1"/>
</dbReference>
<dbReference type="PANTHER" id="PTHR10491:SF4">
    <property type="entry name" value="METHIONINE ADENOSYLTRANSFERASE 2 SUBUNIT BETA"/>
    <property type="match status" value="1"/>
</dbReference>
<dbReference type="AlphaFoldDB" id="A0A2U2C155"/>
<dbReference type="InterPro" id="IPR029903">
    <property type="entry name" value="RmlD-like-bd"/>
</dbReference>
<accession>A0A2U2C155</accession>
<dbReference type="Gene3D" id="3.90.25.10">
    <property type="entry name" value="UDP-galactose 4-epimerase, domain 1"/>
    <property type="match status" value="1"/>
</dbReference>
<comment type="catalytic activity">
    <reaction evidence="5">
        <text>dTDP-beta-L-rhamnose + NADP(+) = dTDP-4-dehydro-beta-L-rhamnose + NADPH + H(+)</text>
        <dbReference type="Rhea" id="RHEA:21796"/>
        <dbReference type="ChEBI" id="CHEBI:15378"/>
        <dbReference type="ChEBI" id="CHEBI:57510"/>
        <dbReference type="ChEBI" id="CHEBI:57783"/>
        <dbReference type="ChEBI" id="CHEBI:58349"/>
        <dbReference type="ChEBI" id="CHEBI:62830"/>
        <dbReference type="EC" id="1.1.1.133"/>
    </reaction>
</comment>
<name>A0A2U2C155_9BACT</name>
<dbReference type="EC" id="1.1.1.133" evidence="3 6"/>
<comment type="pathway">
    <text evidence="1 6">Carbohydrate biosynthesis; dTDP-L-rhamnose biosynthesis.</text>
</comment>
<keyword evidence="6" id="KW-0521">NADP</keyword>
<evidence type="ECO:0000259" key="7">
    <source>
        <dbReference type="Pfam" id="PF04321"/>
    </source>
</evidence>
<comment type="similarity">
    <text evidence="2 6">Belongs to the dTDP-4-dehydrorhamnose reductase family.</text>
</comment>
<dbReference type="Gene3D" id="3.40.50.720">
    <property type="entry name" value="NAD(P)-binding Rossmann-like Domain"/>
    <property type="match status" value="1"/>
</dbReference>
<evidence type="ECO:0000256" key="6">
    <source>
        <dbReference type="RuleBase" id="RU364082"/>
    </source>
</evidence>
<dbReference type="InterPro" id="IPR005913">
    <property type="entry name" value="dTDP_dehydrorham_reduct"/>
</dbReference>
<evidence type="ECO:0000256" key="4">
    <source>
        <dbReference type="ARBA" id="ARBA00017099"/>
    </source>
</evidence>
<dbReference type="InterPro" id="IPR036291">
    <property type="entry name" value="NAD(P)-bd_dom_sf"/>
</dbReference>
<comment type="caution">
    <text evidence="8">The sequence shown here is derived from an EMBL/GenBank/DDBJ whole genome shotgun (WGS) entry which is preliminary data.</text>
</comment>
<comment type="function">
    <text evidence="6">Catalyzes the reduction of dTDP-6-deoxy-L-lyxo-4-hexulose to yield dTDP-L-rhamnose.</text>
</comment>
<dbReference type="RefSeq" id="WP_109158457.1">
    <property type="nucleotide sequence ID" value="NZ_QEYI01000003.1"/>
</dbReference>
<dbReference type="GO" id="GO:0019305">
    <property type="term" value="P:dTDP-rhamnose biosynthetic process"/>
    <property type="evidence" value="ECO:0007669"/>
    <property type="project" value="UniProtKB-UniPathway"/>
</dbReference>
<evidence type="ECO:0000256" key="1">
    <source>
        <dbReference type="ARBA" id="ARBA00004781"/>
    </source>
</evidence>
<reference evidence="8 9" key="1">
    <citation type="submission" date="2018-05" db="EMBL/GenBank/DDBJ databases">
        <title>Antimicrobial susceptibility testing and genomic analysis of Arcobacter skirrowii strains and one Arcobacter butzleri isolated from German poultry farms.</title>
        <authorList>
            <person name="Haenel I."/>
            <person name="Hotzel H."/>
            <person name="Tomaso H."/>
            <person name="Busch A."/>
        </authorList>
    </citation>
    <scope>NUCLEOTIDE SEQUENCE [LARGE SCALE GENOMIC DNA]</scope>
    <source>
        <strain evidence="9">v</strain>
    </source>
</reference>
<dbReference type="UniPathway" id="UPA00124"/>
<dbReference type="NCBIfam" id="TIGR01214">
    <property type="entry name" value="rmlD"/>
    <property type="match status" value="1"/>
</dbReference>
<organism evidence="8 9">
    <name type="scientific">Aliarcobacter skirrowii</name>
    <dbReference type="NCBI Taxonomy" id="28200"/>
    <lineage>
        <taxon>Bacteria</taxon>
        <taxon>Pseudomonadati</taxon>
        <taxon>Campylobacterota</taxon>
        <taxon>Epsilonproteobacteria</taxon>
        <taxon>Campylobacterales</taxon>
        <taxon>Arcobacteraceae</taxon>
        <taxon>Aliarcobacter</taxon>
    </lineage>
</organism>
<feature type="domain" description="RmlD-like substrate binding" evidence="7">
    <location>
        <begin position="12"/>
        <end position="291"/>
    </location>
</feature>
<dbReference type="PANTHER" id="PTHR10491">
    <property type="entry name" value="DTDP-4-DEHYDRORHAMNOSE REDUCTASE"/>
    <property type="match status" value="1"/>
</dbReference>
<dbReference type="EMBL" id="QEYI01000003">
    <property type="protein sequence ID" value="PWE21757.1"/>
    <property type="molecule type" value="Genomic_DNA"/>
</dbReference>
<evidence type="ECO:0000256" key="5">
    <source>
        <dbReference type="ARBA" id="ARBA00048200"/>
    </source>
</evidence>
<sequence>MPNSNSLTTTYNILVTGSMGQLGSEIKELSSNYNYNFFFTTRDDIDITSKDSIKEFCQTNSINVIINCAAYTAVDKAESDMENADLVNRKAVKKLSIVAKELDIKLIHISTDYVFDGKNFKPYVEEYQTNPQSVYGKTKLDGEIELLDINPLNSIIIRTSWVYSYYGNNFVKTMLRLGKEKEELGVIFDQVGTPTYAAHLAKTILNIIPQIKNDKVEIYNYSNEGVLSWYDFAKEIMKMAKLDCKIKAIEAYQYPTPAKRPHFSLLNKSKIKQKFNIEIPYWKDGLDDCLIRLGERR</sequence>
<dbReference type="Pfam" id="PF04321">
    <property type="entry name" value="RmlD_sub_bind"/>
    <property type="match status" value="1"/>
</dbReference>
<protein>
    <recommendedName>
        <fullName evidence="4 6">dTDP-4-dehydrorhamnose reductase</fullName>
        <ecNumber evidence="3 6">1.1.1.133</ecNumber>
    </recommendedName>
</protein>
<evidence type="ECO:0000256" key="3">
    <source>
        <dbReference type="ARBA" id="ARBA00012929"/>
    </source>
</evidence>
<evidence type="ECO:0000313" key="9">
    <source>
        <dbReference type="Proteomes" id="UP000245014"/>
    </source>
</evidence>
<proteinExistence type="inferred from homology"/>
<evidence type="ECO:0000256" key="2">
    <source>
        <dbReference type="ARBA" id="ARBA00010944"/>
    </source>
</evidence>